<dbReference type="KEGG" id="tmo:TMO_c0402"/>
<gene>
    <name evidence="1" type="ordered locus">TMO_c0402</name>
</gene>
<protein>
    <submittedName>
        <fullName evidence="1">Uncharacterized protein</fullName>
    </submittedName>
</protein>
<dbReference type="Proteomes" id="UP000005258">
    <property type="component" value="Plasmid pTM3"/>
</dbReference>
<dbReference type="AlphaFoldDB" id="I3TW74"/>
<name>I3TW74_TISMK</name>
<keyword evidence="1" id="KW-0614">Plasmid</keyword>
<accession>I3TW74</accession>
<proteinExistence type="predicted"/>
<organism evidence="1 2">
    <name type="scientific">Tistrella mobilis (strain KA081020-065)</name>
    <dbReference type="NCBI Taxonomy" id="1110502"/>
    <lineage>
        <taxon>Bacteria</taxon>
        <taxon>Pseudomonadati</taxon>
        <taxon>Pseudomonadota</taxon>
        <taxon>Alphaproteobacteria</taxon>
        <taxon>Geminicoccales</taxon>
        <taxon>Geminicoccaceae</taxon>
        <taxon>Tistrella</taxon>
    </lineage>
</organism>
<dbReference type="HOGENOM" id="CLU_2774690_0_0_5"/>
<dbReference type="EMBL" id="CP003239">
    <property type="protein sequence ID" value="AFK57012.1"/>
    <property type="molecule type" value="Genomic_DNA"/>
</dbReference>
<sequence>MARVQPCHGMMAETLTNWSENAAGIGNDCIKIMRLPDSSSFCLFFAQILVMRIPRRRCNMLQQMIACRR</sequence>
<geneLocation type="plasmid" evidence="1 2">
    <name>pTM3</name>
</geneLocation>
<keyword evidence="2" id="KW-1185">Reference proteome</keyword>
<reference evidence="1 2" key="1">
    <citation type="journal article" date="2012" name="J. Am. Chem. Soc.">
        <title>Bacterial biosynthesis and maturation of the didemnin anti-cancer agents.</title>
        <authorList>
            <person name="Xu Y."/>
            <person name="Kersten R.D."/>
            <person name="Nam S.J."/>
            <person name="Lu L."/>
            <person name="Al-Suwailem A.M."/>
            <person name="Zheng H."/>
            <person name="Fenical W."/>
            <person name="Dorrestein P.C."/>
            <person name="Moore B.S."/>
            <person name="Qian P.Y."/>
        </authorList>
    </citation>
    <scope>NUCLEOTIDE SEQUENCE [LARGE SCALE GENOMIC DNA]</scope>
    <source>
        <strain evidence="1 2">KA081020-065</strain>
    </source>
</reference>
<evidence type="ECO:0000313" key="1">
    <source>
        <dbReference type="EMBL" id="AFK57012.1"/>
    </source>
</evidence>
<evidence type="ECO:0000313" key="2">
    <source>
        <dbReference type="Proteomes" id="UP000005258"/>
    </source>
</evidence>